<comment type="caution">
    <text evidence="1">The sequence shown here is derived from an EMBL/GenBank/DDBJ whole genome shotgun (WGS) entry which is preliminary data.</text>
</comment>
<evidence type="ECO:0000313" key="2">
    <source>
        <dbReference type="Proteomes" id="UP001266305"/>
    </source>
</evidence>
<gene>
    <name evidence="1" type="ORF">P7K49_000635</name>
</gene>
<protein>
    <submittedName>
        <fullName evidence="1">Uncharacterized protein</fullName>
    </submittedName>
</protein>
<evidence type="ECO:0000313" key="1">
    <source>
        <dbReference type="EMBL" id="KAK2119249.1"/>
    </source>
</evidence>
<name>A0ABQ9WC74_SAGOE</name>
<dbReference type="EMBL" id="JASSZA010000001">
    <property type="protein sequence ID" value="KAK2119249.1"/>
    <property type="molecule type" value="Genomic_DNA"/>
</dbReference>
<proteinExistence type="predicted"/>
<keyword evidence="2" id="KW-1185">Reference proteome</keyword>
<dbReference type="Proteomes" id="UP001266305">
    <property type="component" value="Unassembled WGS sequence"/>
</dbReference>
<sequence>MSSSSQMLQFCGGRFPGKHLAVYVDRDATGHRVTCRGSLGPWLAPAGVPAPGQHIAATKAAECGDGCALVFDAVTMFQMVKDDYEDDSHVFRKAANDITSQLEINFGGLLKEVDKDSAPGPGCSNFRGSSVSAVASSCNQCETDVGAFGQCCSIMDIRRRETIL</sequence>
<reference evidence="1 2" key="1">
    <citation type="submission" date="2023-05" db="EMBL/GenBank/DDBJ databases">
        <title>B98-5 Cell Line De Novo Hybrid Assembly: An Optical Mapping Approach.</title>
        <authorList>
            <person name="Kananen K."/>
            <person name="Auerbach J.A."/>
            <person name="Kautto E."/>
            <person name="Blachly J.S."/>
        </authorList>
    </citation>
    <scope>NUCLEOTIDE SEQUENCE [LARGE SCALE GENOMIC DNA]</scope>
    <source>
        <strain evidence="1">B95-8</strain>
        <tissue evidence="1">Cell line</tissue>
    </source>
</reference>
<organism evidence="1 2">
    <name type="scientific">Saguinus oedipus</name>
    <name type="common">Cotton-top tamarin</name>
    <name type="synonym">Oedipomidas oedipus</name>
    <dbReference type="NCBI Taxonomy" id="9490"/>
    <lineage>
        <taxon>Eukaryota</taxon>
        <taxon>Metazoa</taxon>
        <taxon>Chordata</taxon>
        <taxon>Craniata</taxon>
        <taxon>Vertebrata</taxon>
        <taxon>Euteleostomi</taxon>
        <taxon>Mammalia</taxon>
        <taxon>Eutheria</taxon>
        <taxon>Euarchontoglires</taxon>
        <taxon>Primates</taxon>
        <taxon>Haplorrhini</taxon>
        <taxon>Platyrrhini</taxon>
        <taxon>Cebidae</taxon>
        <taxon>Callitrichinae</taxon>
        <taxon>Saguinus</taxon>
    </lineage>
</organism>
<accession>A0ABQ9WC74</accession>